<evidence type="ECO:0000256" key="1">
    <source>
        <dbReference type="SAM" id="SignalP"/>
    </source>
</evidence>
<proteinExistence type="predicted"/>
<feature type="domain" description="Thioredoxin" evidence="2">
    <location>
        <begin position="49"/>
        <end position="134"/>
    </location>
</feature>
<dbReference type="RefSeq" id="WP_178200278.1">
    <property type="nucleotide sequence ID" value="NZ_CALVCM010000013.1"/>
</dbReference>
<dbReference type="EMBL" id="JANGCH010000007">
    <property type="protein sequence ID" value="MCQ5121840.1"/>
    <property type="molecule type" value="Genomic_DNA"/>
</dbReference>
<evidence type="ECO:0000259" key="2">
    <source>
        <dbReference type="Pfam" id="PF00085"/>
    </source>
</evidence>
<evidence type="ECO:0000313" key="3">
    <source>
        <dbReference type="EMBL" id="MCQ5121840.1"/>
    </source>
</evidence>
<dbReference type="InterPro" id="IPR013766">
    <property type="entry name" value="Thioredoxin_domain"/>
</dbReference>
<feature type="signal peptide" evidence="1">
    <location>
        <begin position="1"/>
        <end position="18"/>
    </location>
</feature>
<protein>
    <submittedName>
        <fullName evidence="3">Thioredoxin family protein</fullName>
    </submittedName>
</protein>
<dbReference type="InterPro" id="IPR036249">
    <property type="entry name" value="Thioredoxin-like_sf"/>
</dbReference>
<gene>
    <name evidence="3" type="ORF">NE663_06140</name>
</gene>
<dbReference type="Gene3D" id="3.40.30.10">
    <property type="entry name" value="Glutaredoxin"/>
    <property type="match status" value="1"/>
</dbReference>
<organism evidence="3 4">
    <name type="scientific">Massilicoli timonensis</name>
    <dbReference type="NCBI Taxonomy" id="2015901"/>
    <lineage>
        <taxon>Bacteria</taxon>
        <taxon>Bacillati</taxon>
        <taxon>Bacillota</taxon>
        <taxon>Erysipelotrichia</taxon>
        <taxon>Erysipelotrichales</taxon>
        <taxon>Erysipelotrichaceae</taxon>
        <taxon>Massilicoli</taxon>
    </lineage>
</organism>
<dbReference type="Pfam" id="PF00085">
    <property type="entry name" value="Thioredoxin"/>
    <property type="match status" value="1"/>
</dbReference>
<dbReference type="SUPFAM" id="SSF52833">
    <property type="entry name" value="Thioredoxin-like"/>
    <property type="match status" value="1"/>
</dbReference>
<dbReference type="Proteomes" id="UP001524435">
    <property type="component" value="Unassembled WGS sequence"/>
</dbReference>
<accession>A0ABT1SMC5</accession>
<evidence type="ECO:0000313" key="4">
    <source>
        <dbReference type="Proteomes" id="UP001524435"/>
    </source>
</evidence>
<feature type="chain" id="PRO_5046388551" evidence="1">
    <location>
        <begin position="19"/>
        <end position="142"/>
    </location>
</feature>
<sequence>MKVIKGLCCMLMIFLCSACSYTRDETPGSLESVAYQDALQMIEDGKTFNLLLTADYCQHCQVLKEMLEEYLPTHHVDILEAQLMVDGKYLKMDEIKKDFPEFEGTPDLYVIENGKIKAHQAGSMTANEFDEFVRDHKLDEQE</sequence>
<keyword evidence="1" id="KW-0732">Signal</keyword>
<reference evidence="3 4" key="1">
    <citation type="submission" date="2022-06" db="EMBL/GenBank/DDBJ databases">
        <title>Isolation of gut microbiota from human fecal samples.</title>
        <authorList>
            <person name="Pamer E.G."/>
            <person name="Barat B."/>
            <person name="Waligurski E."/>
            <person name="Medina S."/>
            <person name="Paddock L."/>
            <person name="Mostad J."/>
        </authorList>
    </citation>
    <scope>NUCLEOTIDE SEQUENCE [LARGE SCALE GENOMIC DNA]</scope>
    <source>
        <strain evidence="3 4">DFI.6.1</strain>
    </source>
</reference>
<name>A0ABT1SMC5_9FIRM</name>
<dbReference type="CDD" id="cd02947">
    <property type="entry name" value="TRX_family"/>
    <property type="match status" value="1"/>
</dbReference>
<keyword evidence="4" id="KW-1185">Reference proteome</keyword>
<comment type="caution">
    <text evidence="3">The sequence shown here is derived from an EMBL/GenBank/DDBJ whole genome shotgun (WGS) entry which is preliminary data.</text>
</comment>